<feature type="transmembrane region" description="Helical" evidence="1">
    <location>
        <begin position="38"/>
        <end position="56"/>
    </location>
</feature>
<reference evidence="2" key="1">
    <citation type="submission" date="2020-07" db="EMBL/GenBank/DDBJ databases">
        <authorList>
            <person name="Nazaruddin N."/>
        </authorList>
    </citation>
    <scope>NUCLEOTIDE SEQUENCE</scope>
</reference>
<gene>
    <name evidence="2" type="ORF">MHI_LOCUS712038</name>
</gene>
<protein>
    <recommendedName>
        <fullName evidence="4">Odorant receptor</fullName>
    </recommendedName>
</protein>
<accession>A0A6V7HA53</accession>
<evidence type="ECO:0000256" key="1">
    <source>
        <dbReference type="SAM" id="Phobius"/>
    </source>
</evidence>
<dbReference type="Proteomes" id="UP000752696">
    <property type="component" value="Unassembled WGS sequence"/>
</dbReference>
<sequence>MDKATVEKKYMKIIKTCGTLCGIWPEQNKFSKYAMRSFIYIFASTSLFTQVANLVYFYSIDLLTWQLCFMVVVIGILVKQGNYVINSKQPSCFLGYTLVRQVNITLENSCLFTTQTRCVNSLVDQFTGFGFSCATLSFVEPSLMPIILDVILPKNESRDIVYCFPAYYMIDDRKYRTLISIHMVCTCYGIYYVFAGCDANYMFIVQHACGQLAVAGYRFKNAVSDLSNVKHPSDVDKIYERVLHSIRGQQRAMKFVLKLPDGFL</sequence>
<evidence type="ECO:0000313" key="3">
    <source>
        <dbReference type="Proteomes" id="UP000752696"/>
    </source>
</evidence>
<feature type="transmembrane region" description="Helical" evidence="1">
    <location>
        <begin position="175"/>
        <end position="194"/>
    </location>
</feature>
<keyword evidence="1" id="KW-0812">Transmembrane</keyword>
<keyword evidence="1" id="KW-1133">Transmembrane helix</keyword>
<keyword evidence="1" id="KW-0472">Membrane</keyword>
<organism evidence="2 3">
    <name type="scientific">Heterotrigona itama</name>
    <dbReference type="NCBI Taxonomy" id="395501"/>
    <lineage>
        <taxon>Eukaryota</taxon>
        <taxon>Metazoa</taxon>
        <taxon>Ecdysozoa</taxon>
        <taxon>Arthropoda</taxon>
        <taxon>Hexapoda</taxon>
        <taxon>Insecta</taxon>
        <taxon>Pterygota</taxon>
        <taxon>Neoptera</taxon>
        <taxon>Endopterygota</taxon>
        <taxon>Hymenoptera</taxon>
        <taxon>Apocrita</taxon>
        <taxon>Aculeata</taxon>
        <taxon>Apoidea</taxon>
        <taxon>Anthophila</taxon>
        <taxon>Apidae</taxon>
        <taxon>Heterotrigona</taxon>
    </lineage>
</organism>
<evidence type="ECO:0008006" key="4">
    <source>
        <dbReference type="Google" id="ProtNLM"/>
    </source>
</evidence>
<feature type="transmembrane region" description="Helical" evidence="1">
    <location>
        <begin position="62"/>
        <end position="78"/>
    </location>
</feature>
<name>A0A6V7HA53_9HYME</name>
<proteinExistence type="predicted"/>
<evidence type="ECO:0000313" key="2">
    <source>
        <dbReference type="EMBL" id="CAD1477152.1"/>
    </source>
</evidence>
<dbReference type="AlphaFoldDB" id="A0A6V7HA53"/>
<dbReference type="OrthoDB" id="7696577at2759"/>
<comment type="caution">
    <text evidence="2">The sequence shown here is derived from an EMBL/GenBank/DDBJ whole genome shotgun (WGS) entry which is preliminary data.</text>
</comment>
<keyword evidence="3" id="KW-1185">Reference proteome</keyword>
<dbReference type="EMBL" id="CAJDYZ010009847">
    <property type="protein sequence ID" value="CAD1477152.1"/>
    <property type="molecule type" value="Genomic_DNA"/>
</dbReference>